<feature type="domain" description="Peptidase M16 C-terminal" evidence="4">
    <location>
        <begin position="685"/>
        <end position="863"/>
    </location>
</feature>
<feature type="domain" description="Peptidase M16 C-terminal" evidence="4">
    <location>
        <begin position="216"/>
        <end position="389"/>
    </location>
</feature>
<feature type="domain" description="Peptidase M16 N-terminal" evidence="3">
    <location>
        <begin position="538"/>
        <end position="659"/>
    </location>
</feature>
<evidence type="ECO:0000313" key="5">
    <source>
        <dbReference type="EMBL" id="QTD57039.1"/>
    </source>
</evidence>
<sequence>MSRFSRTIAIALTSTALSFAAPALADDHKMAKPAPVSELVDAVDIPYERFTLDNGLKVLVHTDRKAPIVAVSIWYGVGSANEPKGKTGYAHLFEHIMFNGSENAPGDYFEPLRQIGATDLNGTTWLDRTNYFQTVPKSALEVALFLESDRMGYLLGAVTQEKLDNQIGVVSNEKRQGDNQPYGLVSYRQTELLFPGEGHPYGHSTIGSLEDLEAASLDDMKQWFIDHYGPNNAILVLAGDIDAAAAKPLVEKWFGAIPKGKPIPELNPELPTLDAPVFDVMKDKVATTRIYRNWVVPGLNDPDYTPLDVGMAVLGGLASSRLDNIMVREEKNAVAVSAFVLPFVHGSLVQIQADVKPGEDADVVAKRLDDIIADYIQNGPTEDEVQRVATRDAASRIAGLEQVGGFSGKATALAKGELYSDDPEYYKKELARLASATPESVTAAMKKWLTRPVVGIRVVPGEREAYEEVKSGKGARTGSLTSPAFYMQDGDEATQAQPVDRSSLPPVGEVPNVDFPDVETSTLSNGIKVYFARRDAVPMTRVTLSFDAGAAADPADKIGLHNFVTSMMEEGTTSLTSVQIAEQQERLGANVSVGGGRDRTSVDLSAVNPNLDASLDLMADIVKNPAFKTDDIERIRVQQLTAIDREESNPRSVATNALPPLLFGDAHPYGRGLSGNGTKQSVGAITRNDLVNFHQSWMRPENATIFAVGQIDQQALLEKLEMRFGKWGGKGTAAPAKNFDAAIPEAQGKIVVIHRANSPQSMILAGQVLPFKGTDDLLTLNAANEVLGGNFLSRINMDLRETKGWSYGTRNSILRGEHDVPYIMRAPVQTNQTGPAVAAIMSQVKGFLGDNGVTQAELERTVNGNVRQLPGQFEQSSRVLGQMQGDVMFKRPSNYAEMVADRYKALTADDLNKAMAGAIDPDKFTWVIVGDADKIKTQLEALDMPIEYRGYEAGNTDVSKAGSSDDSAVGQD</sequence>
<evidence type="ECO:0000256" key="1">
    <source>
        <dbReference type="SAM" id="MobiDB-lite"/>
    </source>
</evidence>
<proteinExistence type="predicted"/>
<keyword evidence="6" id="KW-1185">Reference proteome</keyword>
<dbReference type="EMBL" id="CP071794">
    <property type="protein sequence ID" value="QTD57039.1"/>
    <property type="molecule type" value="Genomic_DNA"/>
</dbReference>
<evidence type="ECO:0000313" key="6">
    <source>
        <dbReference type="Proteomes" id="UP000663923"/>
    </source>
</evidence>
<feature type="signal peptide" evidence="2">
    <location>
        <begin position="1"/>
        <end position="25"/>
    </location>
</feature>
<dbReference type="SUPFAM" id="SSF63411">
    <property type="entry name" value="LuxS/MPP-like metallohydrolase"/>
    <property type="match status" value="4"/>
</dbReference>
<evidence type="ECO:0000259" key="3">
    <source>
        <dbReference type="Pfam" id="PF00675"/>
    </source>
</evidence>
<dbReference type="InterPro" id="IPR011249">
    <property type="entry name" value="Metalloenz_LuxS/M16"/>
</dbReference>
<accession>A0ABX7T609</accession>
<reference evidence="5 6" key="1">
    <citation type="submission" date="2021-03" db="EMBL/GenBank/DDBJ databases">
        <title>Complete genome of Parasphingorhabdus_sp.JHSY0214.</title>
        <authorList>
            <person name="Yoo J.H."/>
            <person name="Bae J.W."/>
        </authorList>
    </citation>
    <scope>NUCLEOTIDE SEQUENCE [LARGE SCALE GENOMIC DNA]</scope>
    <source>
        <strain evidence="5 6">JHSY0214</strain>
    </source>
</reference>
<feature type="domain" description="Peptidase M16 N-terminal" evidence="3">
    <location>
        <begin position="58"/>
        <end position="144"/>
    </location>
</feature>
<dbReference type="PANTHER" id="PTHR11851:SF224">
    <property type="entry name" value="PROCESSING PROTEASE"/>
    <property type="match status" value="1"/>
</dbReference>
<name>A0ABX7T609_9SPHN</name>
<dbReference type="Gene3D" id="3.30.830.10">
    <property type="entry name" value="Metalloenzyme, LuxS/M16 peptidase-like"/>
    <property type="match status" value="4"/>
</dbReference>
<dbReference type="InterPro" id="IPR050361">
    <property type="entry name" value="MPP/UQCRC_Complex"/>
</dbReference>
<gene>
    <name evidence="5" type="ORF">J4G78_05620</name>
</gene>
<organism evidence="5 6">
    <name type="scientific">Parasphingorhabdus cellanae</name>
    <dbReference type="NCBI Taxonomy" id="2806553"/>
    <lineage>
        <taxon>Bacteria</taxon>
        <taxon>Pseudomonadati</taxon>
        <taxon>Pseudomonadota</taxon>
        <taxon>Alphaproteobacteria</taxon>
        <taxon>Sphingomonadales</taxon>
        <taxon>Sphingomonadaceae</taxon>
        <taxon>Parasphingorhabdus</taxon>
    </lineage>
</organism>
<dbReference type="Pfam" id="PF05193">
    <property type="entry name" value="Peptidase_M16_C"/>
    <property type="match status" value="2"/>
</dbReference>
<keyword evidence="2" id="KW-0732">Signal</keyword>
<protein>
    <submittedName>
        <fullName evidence="5">Insulinase family protein</fullName>
    </submittedName>
</protein>
<dbReference type="Pfam" id="PF00675">
    <property type="entry name" value="Peptidase_M16"/>
    <property type="match status" value="2"/>
</dbReference>
<dbReference type="InterPro" id="IPR007863">
    <property type="entry name" value="Peptidase_M16_C"/>
</dbReference>
<dbReference type="InterPro" id="IPR011765">
    <property type="entry name" value="Pept_M16_N"/>
</dbReference>
<dbReference type="Proteomes" id="UP000663923">
    <property type="component" value="Chromosome"/>
</dbReference>
<dbReference type="RefSeq" id="WP_207989223.1">
    <property type="nucleotide sequence ID" value="NZ_CP071794.1"/>
</dbReference>
<evidence type="ECO:0000259" key="4">
    <source>
        <dbReference type="Pfam" id="PF05193"/>
    </source>
</evidence>
<evidence type="ECO:0000256" key="2">
    <source>
        <dbReference type="SAM" id="SignalP"/>
    </source>
</evidence>
<feature type="chain" id="PRO_5046641240" evidence="2">
    <location>
        <begin position="26"/>
        <end position="972"/>
    </location>
</feature>
<feature type="region of interest" description="Disordered" evidence="1">
    <location>
        <begin position="491"/>
        <end position="515"/>
    </location>
</feature>
<dbReference type="PANTHER" id="PTHR11851">
    <property type="entry name" value="METALLOPROTEASE"/>
    <property type="match status" value="1"/>
</dbReference>